<proteinExistence type="predicted"/>
<gene>
    <name evidence="1" type="ORF">PoMZ_08639</name>
</gene>
<sequence length="168" mass="18942">MYRRATFRAALAPVISTFTGRRLMHDMQKIANLAMVDSKGSVITREIEVTVGEPTEAFVMLDKSEGFSIKRAINEQIGLSLTADPGKVPLIFYHNGYHFAHQSVPYPRLILDQDFPRQTSTNASPATLWTWGATHCITLNGTEDYDFWESARESYERLKGAGELLKDK</sequence>
<organism evidence="1 2">
    <name type="scientific">Pyricularia oryzae</name>
    <name type="common">Rice blast fungus</name>
    <name type="synonym">Magnaporthe oryzae</name>
    <dbReference type="NCBI Taxonomy" id="318829"/>
    <lineage>
        <taxon>Eukaryota</taxon>
        <taxon>Fungi</taxon>
        <taxon>Dikarya</taxon>
        <taxon>Ascomycota</taxon>
        <taxon>Pezizomycotina</taxon>
        <taxon>Sordariomycetes</taxon>
        <taxon>Sordariomycetidae</taxon>
        <taxon>Magnaporthales</taxon>
        <taxon>Pyriculariaceae</taxon>
        <taxon>Pyricularia</taxon>
    </lineage>
</organism>
<evidence type="ECO:0000313" key="1">
    <source>
        <dbReference type="EMBL" id="QBZ61685.1"/>
    </source>
</evidence>
<evidence type="ECO:0000313" key="2">
    <source>
        <dbReference type="Proteomes" id="UP000294847"/>
    </source>
</evidence>
<reference evidence="1 2" key="1">
    <citation type="journal article" date="2019" name="Mol. Biol. Evol.">
        <title>Blast fungal genomes show frequent chromosomal changes, gene gains and losses, and effector gene turnover.</title>
        <authorList>
            <person name="Gomez Luciano L.B."/>
            <person name="Jason Tsai I."/>
            <person name="Chuma I."/>
            <person name="Tosa Y."/>
            <person name="Chen Y.H."/>
            <person name="Li J.Y."/>
            <person name="Li M.Y."/>
            <person name="Jade Lu M.Y."/>
            <person name="Nakayashiki H."/>
            <person name="Li W.H."/>
        </authorList>
    </citation>
    <scope>NUCLEOTIDE SEQUENCE [LARGE SCALE GENOMIC DNA]</scope>
    <source>
        <strain evidence="1">MZ5-1-6</strain>
    </source>
</reference>
<protein>
    <submittedName>
        <fullName evidence="1">Uncharacterized protein</fullName>
    </submittedName>
</protein>
<dbReference type="Proteomes" id="UP000294847">
    <property type="component" value="Chromosome 4"/>
</dbReference>
<dbReference type="AlphaFoldDB" id="A0A4P7NI62"/>
<accession>A0A4P7NI62</accession>
<dbReference type="EMBL" id="CP034207">
    <property type="protein sequence ID" value="QBZ61685.1"/>
    <property type="molecule type" value="Genomic_DNA"/>
</dbReference>
<name>A0A4P7NI62_PYROR</name>